<evidence type="ECO:0000256" key="2">
    <source>
        <dbReference type="SAM" id="MobiDB-lite"/>
    </source>
</evidence>
<evidence type="ECO:0000313" key="5">
    <source>
        <dbReference type="Proteomes" id="UP000704712"/>
    </source>
</evidence>
<proteinExistence type="predicted"/>
<feature type="coiled-coil region" evidence="1">
    <location>
        <begin position="156"/>
        <end position="220"/>
    </location>
</feature>
<evidence type="ECO:0000313" key="3">
    <source>
        <dbReference type="EMBL" id="KAF4132598.1"/>
    </source>
</evidence>
<sequence>MEPLEIIDMHSQSVKSQEKEPERLEVWRPRHTQRTNITKSRLDEHDARITRGKKRTDVFSDQFSRHTKSQTMLLFKRAALTEDRDSDCKLFDEHREDCKNTLDEARNALVITPEYVARLEADMKVRAAELHAVKDSNRRNPQEGGDAEVYERDEFMNDACRRHAQFQKELDDQEEVKNAAQEENMISEFDKLIDTETDILADEESKREEKKCLITELINNAGN</sequence>
<keyword evidence="1" id="KW-0175">Coiled coil</keyword>
<evidence type="ECO:0000313" key="4">
    <source>
        <dbReference type="EMBL" id="KAF4148105.1"/>
    </source>
</evidence>
<protein>
    <submittedName>
        <fullName evidence="3">Uncharacterized protein</fullName>
    </submittedName>
</protein>
<organism evidence="3 5">
    <name type="scientific">Phytophthora infestans</name>
    <name type="common">Potato late blight agent</name>
    <name type="synonym">Botrytis infestans</name>
    <dbReference type="NCBI Taxonomy" id="4787"/>
    <lineage>
        <taxon>Eukaryota</taxon>
        <taxon>Sar</taxon>
        <taxon>Stramenopiles</taxon>
        <taxon>Oomycota</taxon>
        <taxon>Peronosporomycetes</taxon>
        <taxon>Peronosporales</taxon>
        <taxon>Peronosporaceae</taxon>
        <taxon>Phytophthora</taxon>
    </lineage>
</organism>
<name>A0A8S9U313_PHYIN</name>
<reference evidence="3" key="1">
    <citation type="submission" date="2020-03" db="EMBL/GenBank/DDBJ databases">
        <title>Hybrid Assembly of Korean Phytophthora infestans isolates.</title>
        <authorList>
            <person name="Prokchorchik M."/>
            <person name="Lee Y."/>
            <person name="Seo J."/>
            <person name="Cho J.-H."/>
            <person name="Park Y.-E."/>
            <person name="Jang D.-C."/>
            <person name="Im J.-S."/>
            <person name="Choi J.-G."/>
            <person name="Park H.-J."/>
            <person name="Lee G.-B."/>
            <person name="Lee Y.-G."/>
            <person name="Hong S.-Y."/>
            <person name="Cho K."/>
            <person name="Sohn K.H."/>
        </authorList>
    </citation>
    <scope>NUCLEOTIDE SEQUENCE</scope>
    <source>
        <strain evidence="3">KR_2_A2</strain>
    </source>
</reference>
<dbReference type="EMBL" id="JAACNO010002523">
    <property type="protein sequence ID" value="KAF4132598.1"/>
    <property type="molecule type" value="Genomic_DNA"/>
</dbReference>
<gene>
    <name evidence="4" type="ORF">GN958_ATG02692</name>
    <name evidence="3" type="ORF">GN958_ATG18207</name>
</gene>
<dbReference type="AlphaFoldDB" id="A0A8S9U313"/>
<accession>A0A8S9U313</accession>
<dbReference type="Proteomes" id="UP000704712">
    <property type="component" value="Unassembled WGS sequence"/>
</dbReference>
<dbReference type="EMBL" id="JAACNO010000355">
    <property type="protein sequence ID" value="KAF4148105.1"/>
    <property type="molecule type" value="Genomic_DNA"/>
</dbReference>
<feature type="region of interest" description="Disordered" evidence="2">
    <location>
        <begin position="1"/>
        <end position="23"/>
    </location>
</feature>
<comment type="caution">
    <text evidence="3">The sequence shown here is derived from an EMBL/GenBank/DDBJ whole genome shotgun (WGS) entry which is preliminary data.</text>
</comment>
<evidence type="ECO:0000256" key="1">
    <source>
        <dbReference type="SAM" id="Coils"/>
    </source>
</evidence>